<dbReference type="InterPro" id="IPR021514">
    <property type="entry name" value="DUF3176"/>
</dbReference>
<evidence type="ECO:0000313" key="3">
    <source>
        <dbReference type="Proteomes" id="UP000799777"/>
    </source>
</evidence>
<keyword evidence="1" id="KW-0812">Transmembrane</keyword>
<gene>
    <name evidence="2" type="ORF">EK21DRAFT_95870</name>
</gene>
<name>A0A9P4HJV7_9PLEO</name>
<comment type="caution">
    <text evidence="2">The sequence shown here is derived from an EMBL/GenBank/DDBJ whole genome shotgun (WGS) entry which is preliminary data.</text>
</comment>
<dbReference type="OrthoDB" id="5376804at2759"/>
<organism evidence="2 3">
    <name type="scientific">Setomelanomma holmii</name>
    <dbReference type="NCBI Taxonomy" id="210430"/>
    <lineage>
        <taxon>Eukaryota</taxon>
        <taxon>Fungi</taxon>
        <taxon>Dikarya</taxon>
        <taxon>Ascomycota</taxon>
        <taxon>Pezizomycotina</taxon>
        <taxon>Dothideomycetes</taxon>
        <taxon>Pleosporomycetidae</taxon>
        <taxon>Pleosporales</taxon>
        <taxon>Pleosporineae</taxon>
        <taxon>Phaeosphaeriaceae</taxon>
        <taxon>Setomelanomma</taxon>
    </lineage>
</organism>
<proteinExistence type="predicted"/>
<evidence type="ECO:0000313" key="2">
    <source>
        <dbReference type="EMBL" id="KAF2036626.1"/>
    </source>
</evidence>
<keyword evidence="1" id="KW-1133">Transmembrane helix</keyword>
<keyword evidence="3" id="KW-1185">Reference proteome</keyword>
<sequence>MSAPESLAGNKTTLDITQRVEKKLAEFNTSQNVFKRWLFELASWLISAICMGAIVGIYIGLRNRPISQTVQLLTLTNILGKVASATLIVPISEAIGQLKWNWFHESKAMWDFEIFNKASRKGRSLAALGAVLIVLLLAIDIFFQQVVALPERWALQDSTATLPRHSGPALRPIVSQFFINNGTQPIQFGNGTRPDIPLTCPTSDCTWPEYETLATGPLNISALPVETVCGYFLNVTSTAPVLMTGYIYTDSEEQPVIGESLIKVPYYDGSINFRHVRSPILDVLIASSTNGTLSVINNKRPVMHECMLAWCVQTIQSSYVWGVYREDVSASYLNTTFGPFPWTSKPVQLDGENGTLTEYSQDISITPHDSGRNQSGMLGSEAFNRIYGMSNLTAADVAISFDNYFPSSSTATTPFEKPMLRYKNFLGGPTLREVAFNPLLAPNNVSSHMRRLAYAMASVVRSDENSTRMLADHAYSKENYVLVQWGWLAFPFTLFTSGDGTTGLWKTLTTPTLIYSMPGEAQSQFTSSSTWSSGKGTPRKTRIKLLPNKGWRVSGQSHLCQSPGLPPESAYREPNSDATFEEKKTVQFAPCSIPIVQ</sequence>
<evidence type="ECO:0000256" key="1">
    <source>
        <dbReference type="SAM" id="Phobius"/>
    </source>
</evidence>
<evidence type="ECO:0008006" key="4">
    <source>
        <dbReference type="Google" id="ProtNLM"/>
    </source>
</evidence>
<feature type="transmembrane region" description="Helical" evidence="1">
    <location>
        <begin position="125"/>
        <end position="143"/>
    </location>
</feature>
<dbReference type="AlphaFoldDB" id="A0A9P4HJV7"/>
<dbReference type="PANTHER" id="PTHR35394">
    <property type="entry name" value="DUF3176 DOMAIN-CONTAINING PROTEIN"/>
    <property type="match status" value="1"/>
</dbReference>
<dbReference type="Proteomes" id="UP000799777">
    <property type="component" value="Unassembled WGS sequence"/>
</dbReference>
<reference evidence="2" key="1">
    <citation type="journal article" date="2020" name="Stud. Mycol.">
        <title>101 Dothideomycetes genomes: a test case for predicting lifestyles and emergence of pathogens.</title>
        <authorList>
            <person name="Haridas S."/>
            <person name="Albert R."/>
            <person name="Binder M."/>
            <person name="Bloem J."/>
            <person name="Labutti K."/>
            <person name="Salamov A."/>
            <person name="Andreopoulos B."/>
            <person name="Baker S."/>
            <person name="Barry K."/>
            <person name="Bills G."/>
            <person name="Bluhm B."/>
            <person name="Cannon C."/>
            <person name="Castanera R."/>
            <person name="Culley D."/>
            <person name="Daum C."/>
            <person name="Ezra D."/>
            <person name="Gonzalez J."/>
            <person name="Henrissat B."/>
            <person name="Kuo A."/>
            <person name="Liang C."/>
            <person name="Lipzen A."/>
            <person name="Lutzoni F."/>
            <person name="Magnuson J."/>
            <person name="Mondo S."/>
            <person name="Nolan M."/>
            <person name="Ohm R."/>
            <person name="Pangilinan J."/>
            <person name="Park H.-J."/>
            <person name="Ramirez L."/>
            <person name="Alfaro M."/>
            <person name="Sun H."/>
            <person name="Tritt A."/>
            <person name="Yoshinaga Y."/>
            <person name="Zwiers L.-H."/>
            <person name="Turgeon B."/>
            <person name="Goodwin S."/>
            <person name="Spatafora J."/>
            <person name="Crous P."/>
            <person name="Grigoriev I."/>
        </authorList>
    </citation>
    <scope>NUCLEOTIDE SEQUENCE</scope>
    <source>
        <strain evidence="2">CBS 110217</strain>
    </source>
</reference>
<dbReference type="EMBL" id="ML978154">
    <property type="protein sequence ID" value="KAF2036626.1"/>
    <property type="molecule type" value="Genomic_DNA"/>
</dbReference>
<protein>
    <recommendedName>
        <fullName evidence="4">DUF3176 domain containing protein</fullName>
    </recommendedName>
</protein>
<keyword evidence="1" id="KW-0472">Membrane</keyword>
<feature type="transmembrane region" description="Helical" evidence="1">
    <location>
        <begin position="41"/>
        <end position="61"/>
    </location>
</feature>
<dbReference type="Pfam" id="PF11374">
    <property type="entry name" value="DUF3176"/>
    <property type="match status" value="1"/>
</dbReference>
<accession>A0A9P4HJV7</accession>
<dbReference type="PANTHER" id="PTHR35394:SF5">
    <property type="entry name" value="DUF3176 DOMAIN-CONTAINING PROTEIN"/>
    <property type="match status" value="1"/>
</dbReference>